<proteinExistence type="predicted"/>
<keyword evidence="2" id="KW-1185">Reference proteome</keyword>
<dbReference type="EMBL" id="CM018051">
    <property type="protein sequence ID" value="KAA8516771.1"/>
    <property type="molecule type" value="Genomic_DNA"/>
</dbReference>
<gene>
    <name evidence="1" type="ORF">F0562_017031</name>
</gene>
<accession>A0A5J4ZHV0</accession>
<evidence type="ECO:0000313" key="2">
    <source>
        <dbReference type="Proteomes" id="UP000325577"/>
    </source>
</evidence>
<dbReference type="AlphaFoldDB" id="A0A5J4ZHV0"/>
<reference evidence="1 2" key="1">
    <citation type="submission" date="2019-09" db="EMBL/GenBank/DDBJ databases">
        <title>A chromosome-level genome assembly of the Chinese tupelo Nyssa sinensis.</title>
        <authorList>
            <person name="Yang X."/>
            <person name="Kang M."/>
            <person name="Yang Y."/>
            <person name="Xiong H."/>
            <person name="Wang M."/>
            <person name="Zhang Z."/>
            <person name="Wang Z."/>
            <person name="Wu H."/>
            <person name="Ma T."/>
            <person name="Liu J."/>
            <person name="Xi Z."/>
        </authorList>
    </citation>
    <scope>NUCLEOTIDE SEQUENCE [LARGE SCALE GENOMIC DNA]</scope>
    <source>
        <strain evidence="1">J267</strain>
        <tissue evidence="1">Leaf</tissue>
    </source>
</reference>
<evidence type="ECO:0000313" key="1">
    <source>
        <dbReference type="EMBL" id="KAA8516771.1"/>
    </source>
</evidence>
<sequence>MWVDCEATRSLPMSATRRRLCGGVPRLRSKKYWPEPVDELEVMGSWGVGVLWRCKAEKREERRWVSEERASDGEGNGVSVAYGAEVVGSSGVLGDGLGVAEICECEDGA</sequence>
<name>A0A5J4ZHV0_9ASTE</name>
<dbReference type="Proteomes" id="UP000325577">
    <property type="component" value="Linkage Group LG8"/>
</dbReference>
<organism evidence="1 2">
    <name type="scientific">Nyssa sinensis</name>
    <dbReference type="NCBI Taxonomy" id="561372"/>
    <lineage>
        <taxon>Eukaryota</taxon>
        <taxon>Viridiplantae</taxon>
        <taxon>Streptophyta</taxon>
        <taxon>Embryophyta</taxon>
        <taxon>Tracheophyta</taxon>
        <taxon>Spermatophyta</taxon>
        <taxon>Magnoliopsida</taxon>
        <taxon>eudicotyledons</taxon>
        <taxon>Gunneridae</taxon>
        <taxon>Pentapetalae</taxon>
        <taxon>asterids</taxon>
        <taxon>Cornales</taxon>
        <taxon>Nyssaceae</taxon>
        <taxon>Nyssa</taxon>
    </lineage>
</organism>
<protein>
    <submittedName>
        <fullName evidence="1">Uncharacterized protein</fullName>
    </submittedName>
</protein>